<keyword evidence="3" id="KW-0804">Transcription</keyword>
<dbReference type="Proteomes" id="UP001153404">
    <property type="component" value="Unassembled WGS sequence"/>
</dbReference>
<evidence type="ECO:0000256" key="3">
    <source>
        <dbReference type="ARBA" id="ARBA00023163"/>
    </source>
</evidence>
<sequence>MSSIYQVAEMAGVSVATVSRVINQRGYVSEKSRLKVQEAINILHYTPNQAAQSLTTSSTKLIGLLVPDINNPVFLEQSKGINDYLKDKGYILMYAESGEDDEEMSNMVRRFLSNRVDGIILCSRDFTQFGDMDAIIEPALKNNVHVVLNGYVDSKFEIDRVGFDNVRGAYLATEHLLKMGHSSIALIAGTDSTISEERYRGYREAHIDNHVSLNPALVVKGDFRQHSGYEAMLKILQMNPRPTAVFAMNDVMAIGAMMALEDHKVSVPDEIAVAGFDDIIWCSLIRPRLTSVVQPKYEIGKKLAEFLLSRMNESYSGPGRHEIFGSRLAVRQSTVKSEQQ</sequence>
<dbReference type="InterPro" id="IPR028082">
    <property type="entry name" value="Peripla_BP_I"/>
</dbReference>
<keyword evidence="2" id="KW-0238">DNA-binding</keyword>
<name>A0A9X4KQW4_9BACL</name>
<keyword evidence="6" id="KW-1185">Reference proteome</keyword>
<dbReference type="Pfam" id="PF00356">
    <property type="entry name" value="LacI"/>
    <property type="match status" value="1"/>
</dbReference>
<proteinExistence type="predicted"/>
<dbReference type="InterPro" id="IPR046335">
    <property type="entry name" value="LacI/GalR-like_sensor"/>
</dbReference>
<dbReference type="SMART" id="SM00354">
    <property type="entry name" value="HTH_LACI"/>
    <property type="match status" value="1"/>
</dbReference>
<dbReference type="InterPro" id="IPR000843">
    <property type="entry name" value="HTH_LacI"/>
</dbReference>
<dbReference type="PROSITE" id="PS50932">
    <property type="entry name" value="HTH_LACI_2"/>
    <property type="match status" value="1"/>
</dbReference>
<dbReference type="InterPro" id="IPR010982">
    <property type="entry name" value="Lambda_DNA-bd_dom_sf"/>
</dbReference>
<dbReference type="PANTHER" id="PTHR30146">
    <property type="entry name" value="LACI-RELATED TRANSCRIPTIONAL REPRESSOR"/>
    <property type="match status" value="1"/>
</dbReference>
<evidence type="ECO:0000256" key="1">
    <source>
        <dbReference type="ARBA" id="ARBA00023015"/>
    </source>
</evidence>
<evidence type="ECO:0000313" key="5">
    <source>
        <dbReference type="EMBL" id="MDG0808883.1"/>
    </source>
</evidence>
<reference evidence="5" key="1">
    <citation type="submission" date="2022-10" db="EMBL/GenBank/DDBJ databases">
        <title>Comparative genomic analysis of Cohnella hashimotonis sp. nov., isolated from the International Space Station.</title>
        <authorList>
            <person name="Simpson A."/>
            <person name="Venkateswaran K."/>
        </authorList>
    </citation>
    <scope>NUCLEOTIDE SEQUENCE</scope>
    <source>
        <strain evidence="5">DSM 28161</strain>
    </source>
</reference>
<dbReference type="GO" id="GO:0003700">
    <property type="term" value="F:DNA-binding transcription factor activity"/>
    <property type="evidence" value="ECO:0007669"/>
    <property type="project" value="TreeGrafter"/>
</dbReference>
<dbReference type="Gene3D" id="1.10.260.40">
    <property type="entry name" value="lambda repressor-like DNA-binding domains"/>
    <property type="match status" value="1"/>
</dbReference>
<dbReference type="AlphaFoldDB" id="A0A9X4KQW4"/>
<dbReference type="EMBL" id="JAPDIA010000002">
    <property type="protein sequence ID" value="MDG0808883.1"/>
    <property type="molecule type" value="Genomic_DNA"/>
</dbReference>
<dbReference type="SUPFAM" id="SSF47413">
    <property type="entry name" value="lambda repressor-like DNA-binding domains"/>
    <property type="match status" value="1"/>
</dbReference>
<dbReference type="GO" id="GO:0000976">
    <property type="term" value="F:transcription cis-regulatory region binding"/>
    <property type="evidence" value="ECO:0007669"/>
    <property type="project" value="TreeGrafter"/>
</dbReference>
<feature type="domain" description="HTH lacI-type" evidence="4">
    <location>
        <begin position="2"/>
        <end position="56"/>
    </location>
</feature>
<dbReference type="PRINTS" id="PR00036">
    <property type="entry name" value="HTHLACI"/>
</dbReference>
<evidence type="ECO:0000313" key="6">
    <source>
        <dbReference type="Proteomes" id="UP001153404"/>
    </source>
</evidence>
<dbReference type="Gene3D" id="3.40.50.2300">
    <property type="match status" value="2"/>
</dbReference>
<keyword evidence="1" id="KW-0805">Transcription regulation</keyword>
<comment type="caution">
    <text evidence="5">The sequence shown here is derived from an EMBL/GenBank/DDBJ whole genome shotgun (WGS) entry which is preliminary data.</text>
</comment>
<organism evidence="5 6">
    <name type="scientific">Cohnella rhizosphaerae</name>
    <dbReference type="NCBI Taxonomy" id="1457232"/>
    <lineage>
        <taxon>Bacteria</taxon>
        <taxon>Bacillati</taxon>
        <taxon>Bacillota</taxon>
        <taxon>Bacilli</taxon>
        <taxon>Bacillales</taxon>
        <taxon>Paenibacillaceae</taxon>
        <taxon>Cohnella</taxon>
    </lineage>
</organism>
<dbReference type="RefSeq" id="WP_277529762.1">
    <property type="nucleotide sequence ID" value="NZ_JAPDIA010000002.1"/>
</dbReference>
<dbReference type="CDD" id="cd01392">
    <property type="entry name" value="HTH_LacI"/>
    <property type="match status" value="1"/>
</dbReference>
<evidence type="ECO:0000259" key="4">
    <source>
        <dbReference type="PROSITE" id="PS50932"/>
    </source>
</evidence>
<gene>
    <name evidence="5" type="ORF">OMP40_05365</name>
</gene>
<dbReference type="CDD" id="cd06267">
    <property type="entry name" value="PBP1_LacI_sugar_binding-like"/>
    <property type="match status" value="1"/>
</dbReference>
<protein>
    <submittedName>
        <fullName evidence="5">LacI family transcriptional regulator</fullName>
    </submittedName>
</protein>
<accession>A0A9X4KQW4</accession>
<evidence type="ECO:0000256" key="2">
    <source>
        <dbReference type="ARBA" id="ARBA00023125"/>
    </source>
</evidence>
<dbReference type="Pfam" id="PF13377">
    <property type="entry name" value="Peripla_BP_3"/>
    <property type="match status" value="1"/>
</dbReference>
<dbReference type="SUPFAM" id="SSF53822">
    <property type="entry name" value="Periplasmic binding protein-like I"/>
    <property type="match status" value="1"/>
</dbReference>
<dbReference type="PANTHER" id="PTHR30146:SF109">
    <property type="entry name" value="HTH-TYPE TRANSCRIPTIONAL REGULATOR GALS"/>
    <property type="match status" value="1"/>
</dbReference>